<dbReference type="Pfam" id="PF25087">
    <property type="entry name" value="GMPPB_C"/>
    <property type="match status" value="1"/>
</dbReference>
<comment type="pathway">
    <text evidence="18">Bacterial outer membrane biogenesis; LPS lipid A biosynthesis.</text>
</comment>
<evidence type="ECO:0000256" key="12">
    <source>
        <dbReference type="ARBA" id="ARBA00023268"/>
    </source>
</evidence>
<evidence type="ECO:0000256" key="13">
    <source>
        <dbReference type="ARBA" id="ARBA00023315"/>
    </source>
</evidence>
<feature type="binding site" evidence="18">
    <location>
        <position position="441"/>
    </location>
    <ligand>
        <name>acetyl-CoA</name>
        <dbReference type="ChEBI" id="CHEBI:57288"/>
    </ligand>
</feature>
<feature type="binding site" evidence="18">
    <location>
        <position position="228"/>
    </location>
    <ligand>
        <name>UDP-N-acetyl-alpha-D-glucosamine</name>
        <dbReference type="ChEBI" id="CHEBI:57705"/>
    </ligand>
</feature>
<evidence type="ECO:0000256" key="15">
    <source>
        <dbReference type="ARBA" id="ARBA00048247"/>
    </source>
</evidence>
<feature type="binding site" evidence="18">
    <location>
        <position position="424"/>
    </location>
    <ligand>
        <name>acetyl-CoA</name>
        <dbReference type="ChEBI" id="CHEBI:57288"/>
    </ligand>
</feature>
<evidence type="ECO:0000313" key="22">
    <source>
        <dbReference type="Proteomes" id="UP000095342"/>
    </source>
</evidence>
<comment type="subcellular location">
    <subcellularLocation>
        <location evidence="1 18">Cytoplasm</location>
    </subcellularLocation>
</comment>
<dbReference type="GO" id="GO:0016020">
    <property type="term" value="C:membrane"/>
    <property type="evidence" value="ECO:0007669"/>
    <property type="project" value="GOC"/>
</dbReference>
<feature type="binding site" evidence="18">
    <location>
        <position position="406"/>
    </location>
    <ligand>
        <name>acetyl-CoA</name>
        <dbReference type="ChEBI" id="CHEBI:57288"/>
    </ligand>
</feature>
<keyword evidence="7 18" id="KW-0479">Metal-binding</keyword>
<evidence type="ECO:0000256" key="18">
    <source>
        <dbReference type="HAMAP-Rule" id="MF_01631"/>
    </source>
</evidence>
<protein>
    <recommendedName>
        <fullName evidence="18">Bifunctional protein GlmU</fullName>
    </recommendedName>
    <domain>
        <recommendedName>
            <fullName evidence="18">UDP-N-acetylglucosamine pyrophosphorylase</fullName>
            <ecNumber evidence="18">2.7.7.23</ecNumber>
        </recommendedName>
        <alternativeName>
            <fullName evidence="18">N-acetylglucosamine-1-phosphate uridyltransferase</fullName>
        </alternativeName>
    </domain>
    <domain>
        <recommendedName>
            <fullName evidence="18">Glucosamine-1-phosphate N-acetyltransferase</fullName>
            <ecNumber evidence="18">2.3.1.157</ecNumber>
        </recommendedName>
    </domain>
</protein>
<dbReference type="GO" id="GO:0019134">
    <property type="term" value="F:glucosamine-1-phosphate N-acetyltransferase activity"/>
    <property type="evidence" value="ECO:0007669"/>
    <property type="project" value="UniProtKB-UniRule"/>
</dbReference>
<keyword evidence="13 18" id="KW-0012">Acyltransferase</keyword>
<dbReference type="EMBL" id="CP017448">
    <property type="protein sequence ID" value="AOV18302.1"/>
    <property type="molecule type" value="Genomic_DNA"/>
</dbReference>
<organism evidence="21 22">
    <name type="scientific">Acidihalobacter aeolianus</name>
    <dbReference type="NCBI Taxonomy" id="2792603"/>
    <lineage>
        <taxon>Bacteria</taxon>
        <taxon>Pseudomonadati</taxon>
        <taxon>Pseudomonadota</taxon>
        <taxon>Gammaproteobacteria</taxon>
        <taxon>Chromatiales</taxon>
        <taxon>Ectothiorhodospiraceae</taxon>
        <taxon>Acidihalobacter</taxon>
    </lineage>
</organism>
<dbReference type="NCBIfam" id="TIGR01173">
    <property type="entry name" value="glmU"/>
    <property type="match status" value="1"/>
</dbReference>
<dbReference type="GO" id="GO:0005737">
    <property type="term" value="C:cytoplasm"/>
    <property type="evidence" value="ECO:0007669"/>
    <property type="project" value="UniProtKB-SubCell"/>
</dbReference>
<keyword evidence="8 18" id="KW-0677">Repeat</keyword>
<keyword evidence="4 18" id="KW-0963">Cytoplasm</keyword>
<dbReference type="InterPro" id="IPR011004">
    <property type="entry name" value="Trimer_LpxA-like_sf"/>
</dbReference>
<keyword evidence="12 18" id="KW-0511">Multifunctional enzyme</keyword>
<feature type="binding site" evidence="18">
    <location>
        <begin position="387"/>
        <end position="388"/>
    </location>
    <ligand>
        <name>acetyl-CoA</name>
        <dbReference type="ChEBI" id="CHEBI:57288"/>
    </ligand>
</feature>
<dbReference type="AlphaFoldDB" id="A0A1D8KBG4"/>
<dbReference type="InterPro" id="IPR001451">
    <property type="entry name" value="Hexapep"/>
</dbReference>
<comment type="subunit">
    <text evidence="18">Homotrimer.</text>
</comment>
<dbReference type="GO" id="GO:0008360">
    <property type="term" value="P:regulation of cell shape"/>
    <property type="evidence" value="ECO:0007669"/>
    <property type="project" value="UniProtKB-KW"/>
</dbReference>
<dbReference type="PANTHER" id="PTHR43584:SF3">
    <property type="entry name" value="BIFUNCTIONAL PROTEIN GLMU"/>
    <property type="match status" value="1"/>
</dbReference>
<feature type="binding site" evidence="18">
    <location>
        <position position="367"/>
    </location>
    <ligand>
        <name>UDP-N-acetyl-alpha-D-glucosamine</name>
        <dbReference type="ChEBI" id="CHEBI:57705"/>
    </ligand>
</feature>
<feature type="binding site" evidence="18">
    <location>
        <position position="76"/>
    </location>
    <ligand>
        <name>UDP-N-acetyl-alpha-D-glucosamine</name>
        <dbReference type="ChEBI" id="CHEBI:57705"/>
    </ligand>
</feature>
<dbReference type="GO" id="GO:0009252">
    <property type="term" value="P:peptidoglycan biosynthetic process"/>
    <property type="evidence" value="ECO:0007669"/>
    <property type="project" value="UniProtKB-UniRule"/>
</dbReference>
<evidence type="ECO:0000256" key="10">
    <source>
        <dbReference type="ARBA" id="ARBA00022960"/>
    </source>
</evidence>
<feature type="binding site" evidence="18">
    <location>
        <begin position="103"/>
        <end position="105"/>
    </location>
    <ligand>
        <name>UDP-N-acetyl-alpha-D-glucosamine</name>
        <dbReference type="ChEBI" id="CHEBI:57705"/>
    </ligand>
</feature>
<proteinExistence type="inferred from homology"/>
<evidence type="ECO:0000256" key="16">
    <source>
        <dbReference type="ARBA" id="ARBA00048493"/>
    </source>
</evidence>
<dbReference type="SUPFAM" id="SSF51161">
    <property type="entry name" value="Trimeric LpxA-like enzymes"/>
    <property type="match status" value="1"/>
</dbReference>
<dbReference type="UniPathway" id="UPA00973"/>
<comment type="function">
    <text evidence="17 18">Catalyzes the last two sequential reactions in the de novo biosynthetic pathway for UDP-N-acetylglucosamine (UDP-GlcNAc). The C-terminal domain catalyzes the transfer of acetyl group from acetyl coenzyme A to glucosamine-1-phosphate (GlcN-1-P) to produce N-acetylglucosamine-1-phosphate (GlcNAc-1-P), which is converted into UDP-GlcNAc by the transfer of uridine 5-monophosphate (from uridine 5-triphosphate), a reaction catalyzed by the N-terminal domain.</text>
</comment>
<sequence length="458" mass="48349">MSSQAPVVPVILAAGRGTRMHSDLPKVLQPLAEKSLLAHVLEVAGQVATSRPLVVVGHGSDQVRATLATEIRTAIQAPQLGTGHALSCALPYLDDDSLIIVLYGDVPLIRPETLKELLAARPATGMGLLTVSVADPSGYGRILRNDDGQVIGIVEERDANESQKHINEVNTGIMVATRAQWLDWLGRIDRNNAQGEFYLTDCVGLAASQGVPIGVHRCHDPQETIGINDRAQLAAAEKALRNRRASELMRCGVTLRDPDHIEIRGKISVGKDVSIDIGVVLEGTVKLGDRVSIGPHTVISDTTVGDDTEILSHCVIEHAAVGHGCRVGPFARLRPGACLGAHAHVGNYVEIKNAAVGEGSKVNHLSYVGDAEVGTKVNVGAGTIMANYDGANKHRTIIGDGASIGSNTVLVAPVKVGPDATIGAGSVITHDAPGGKLTIARSRQTTLDNWQRPRKKED</sequence>
<evidence type="ECO:0000256" key="11">
    <source>
        <dbReference type="ARBA" id="ARBA00022984"/>
    </source>
</evidence>
<evidence type="ECO:0000313" key="21">
    <source>
        <dbReference type="EMBL" id="AOV18302.1"/>
    </source>
</evidence>
<dbReference type="SUPFAM" id="SSF53448">
    <property type="entry name" value="Nucleotide-diphospho-sugar transferases"/>
    <property type="match status" value="1"/>
</dbReference>
<feature type="binding site" evidence="18">
    <location>
        <position position="378"/>
    </location>
    <ligand>
        <name>UDP-N-acetyl-alpha-D-glucosamine</name>
        <dbReference type="ChEBI" id="CHEBI:57705"/>
    </ligand>
</feature>
<dbReference type="KEGG" id="aaeo:BJI67_15625"/>
<keyword evidence="10 18" id="KW-0133">Cell shape</keyword>
<evidence type="ECO:0000256" key="3">
    <source>
        <dbReference type="ARBA" id="ARBA00007947"/>
    </source>
</evidence>
<dbReference type="CDD" id="cd02540">
    <property type="entry name" value="GT2_GlmU_N_bac"/>
    <property type="match status" value="1"/>
</dbReference>
<dbReference type="GO" id="GO:0000902">
    <property type="term" value="P:cell morphogenesis"/>
    <property type="evidence" value="ECO:0007669"/>
    <property type="project" value="UniProtKB-UniRule"/>
</dbReference>
<dbReference type="InterPro" id="IPR029044">
    <property type="entry name" value="Nucleotide-diphossugar_trans"/>
</dbReference>
<dbReference type="GO" id="GO:0009245">
    <property type="term" value="P:lipid A biosynthetic process"/>
    <property type="evidence" value="ECO:0007669"/>
    <property type="project" value="UniProtKB-UniRule"/>
</dbReference>
<evidence type="ECO:0000256" key="8">
    <source>
        <dbReference type="ARBA" id="ARBA00022737"/>
    </source>
</evidence>
<feature type="binding site" evidence="18">
    <location>
        <position position="228"/>
    </location>
    <ligand>
        <name>Mg(2+)</name>
        <dbReference type="ChEBI" id="CHEBI:18420"/>
    </ligand>
</feature>
<feature type="binding site" evidence="18">
    <location>
        <position position="334"/>
    </location>
    <ligand>
        <name>UDP-N-acetyl-alpha-D-glucosamine</name>
        <dbReference type="ChEBI" id="CHEBI:57705"/>
    </ligand>
</feature>
<dbReference type="InterPro" id="IPR005882">
    <property type="entry name" value="Bifunctional_GlmU"/>
</dbReference>
<feature type="binding site" evidence="18">
    <location>
        <position position="105"/>
    </location>
    <ligand>
        <name>Mg(2+)</name>
        <dbReference type="ChEBI" id="CHEBI:18420"/>
    </ligand>
</feature>
<dbReference type="GO" id="GO:0003977">
    <property type="term" value="F:UDP-N-acetylglucosamine diphosphorylase activity"/>
    <property type="evidence" value="ECO:0007669"/>
    <property type="project" value="UniProtKB-UniRule"/>
</dbReference>
<keyword evidence="6 18" id="KW-0548">Nucleotidyltransferase</keyword>
<feature type="binding site" evidence="18">
    <location>
        <position position="26"/>
    </location>
    <ligand>
        <name>UDP-N-acetyl-alpha-D-glucosamine</name>
        <dbReference type="ChEBI" id="CHEBI:57705"/>
    </ligand>
</feature>
<dbReference type="EC" id="2.3.1.157" evidence="18"/>
<feature type="binding site" evidence="18">
    <location>
        <position position="352"/>
    </location>
    <ligand>
        <name>UDP-N-acetyl-alpha-D-glucosamine</name>
        <dbReference type="ChEBI" id="CHEBI:57705"/>
    </ligand>
</feature>
<dbReference type="Pfam" id="PF12804">
    <property type="entry name" value="NTP_transf_3"/>
    <property type="match status" value="1"/>
</dbReference>
<dbReference type="GO" id="GO:0000287">
    <property type="term" value="F:magnesium ion binding"/>
    <property type="evidence" value="ECO:0007669"/>
    <property type="project" value="UniProtKB-UniRule"/>
</dbReference>
<evidence type="ECO:0000256" key="4">
    <source>
        <dbReference type="ARBA" id="ARBA00022490"/>
    </source>
</evidence>
<evidence type="ECO:0000256" key="2">
    <source>
        <dbReference type="ARBA" id="ARBA00007707"/>
    </source>
</evidence>
<keyword evidence="14 18" id="KW-0961">Cell wall biogenesis/degradation</keyword>
<keyword evidence="22" id="KW-1185">Reference proteome</keyword>
<dbReference type="Proteomes" id="UP000095342">
    <property type="component" value="Chromosome"/>
</dbReference>
<feature type="binding site" evidence="18">
    <location>
        <begin position="81"/>
        <end position="82"/>
    </location>
    <ligand>
        <name>UDP-N-acetyl-alpha-D-glucosamine</name>
        <dbReference type="ChEBI" id="CHEBI:57705"/>
    </ligand>
</feature>
<evidence type="ECO:0000256" key="9">
    <source>
        <dbReference type="ARBA" id="ARBA00022842"/>
    </source>
</evidence>
<evidence type="ECO:0000256" key="5">
    <source>
        <dbReference type="ARBA" id="ARBA00022679"/>
    </source>
</evidence>
<dbReference type="UniPathway" id="UPA00113">
    <property type="reaction ID" value="UER00532"/>
</dbReference>
<accession>A0A1D8KBG4</accession>
<dbReference type="CDD" id="cd03353">
    <property type="entry name" value="LbH_GlmU_C"/>
    <property type="match status" value="1"/>
</dbReference>
<keyword evidence="9 18" id="KW-0460">Magnesium</keyword>
<dbReference type="PANTHER" id="PTHR43584">
    <property type="entry name" value="NUCLEOTIDYL TRANSFERASE"/>
    <property type="match status" value="1"/>
</dbReference>
<feature type="domain" description="MobA-like NTP transferase" evidence="19">
    <location>
        <begin position="10"/>
        <end position="126"/>
    </location>
</feature>
<dbReference type="GO" id="GO:0071555">
    <property type="term" value="P:cell wall organization"/>
    <property type="evidence" value="ECO:0007669"/>
    <property type="project" value="UniProtKB-KW"/>
</dbReference>
<dbReference type="HAMAP" id="MF_01631">
    <property type="entry name" value="GlmU"/>
    <property type="match status" value="1"/>
</dbReference>
<feature type="region of interest" description="N-acetyltransferase" evidence="18">
    <location>
        <begin position="252"/>
        <end position="458"/>
    </location>
</feature>
<comment type="catalytic activity">
    <reaction evidence="15 18">
        <text>alpha-D-glucosamine 1-phosphate + acetyl-CoA = N-acetyl-alpha-D-glucosamine 1-phosphate + CoA + H(+)</text>
        <dbReference type="Rhea" id="RHEA:13725"/>
        <dbReference type="ChEBI" id="CHEBI:15378"/>
        <dbReference type="ChEBI" id="CHEBI:57287"/>
        <dbReference type="ChEBI" id="CHEBI:57288"/>
        <dbReference type="ChEBI" id="CHEBI:57776"/>
        <dbReference type="ChEBI" id="CHEBI:58516"/>
        <dbReference type="EC" id="2.3.1.157"/>
    </reaction>
</comment>
<evidence type="ECO:0000259" key="20">
    <source>
        <dbReference type="Pfam" id="PF25087"/>
    </source>
</evidence>
<comment type="catalytic activity">
    <reaction evidence="16 18">
        <text>N-acetyl-alpha-D-glucosamine 1-phosphate + UTP + H(+) = UDP-N-acetyl-alpha-D-glucosamine + diphosphate</text>
        <dbReference type="Rhea" id="RHEA:13509"/>
        <dbReference type="ChEBI" id="CHEBI:15378"/>
        <dbReference type="ChEBI" id="CHEBI:33019"/>
        <dbReference type="ChEBI" id="CHEBI:46398"/>
        <dbReference type="ChEBI" id="CHEBI:57705"/>
        <dbReference type="ChEBI" id="CHEBI:57776"/>
        <dbReference type="EC" id="2.7.7.23"/>
    </reaction>
</comment>
<comment type="pathway">
    <text evidence="18">Nucleotide-sugar biosynthesis; UDP-N-acetyl-alpha-D-glucosamine biosynthesis; N-acetyl-alpha-D-glucosamine 1-phosphate from alpha-D-glucosamine 6-phosphate (route II): step 2/2.</text>
</comment>
<comment type="similarity">
    <text evidence="3 18">In the N-terminal section; belongs to the N-acetylglucosamine-1-phosphate uridyltransferase family.</text>
</comment>
<keyword evidence="11 18" id="KW-0573">Peptidoglycan synthesis</keyword>
<evidence type="ECO:0000256" key="6">
    <source>
        <dbReference type="ARBA" id="ARBA00022695"/>
    </source>
</evidence>
<gene>
    <name evidence="18" type="primary">glmU</name>
    <name evidence="21" type="ORF">BJI67_15625</name>
</gene>
<comment type="cofactor">
    <cofactor evidence="18">
        <name>Mg(2+)</name>
        <dbReference type="ChEBI" id="CHEBI:18420"/>
    </cofactor>
    <text evidence="18">Binds 1 Mg(2+) ion per subunit.</text>
</comment>
<feature type="region of interest" description="Pyrophosphorylase" evidence="18">
    <location>
        <begin position="1"/>
        <end position="230"/>
    </location>
</feature>
<feature type="active site" description="Proton acceptor" evidence="18">
    <location>
        <position position="364"/>
    </location>
</feature>
<feature type="domain" description="Mannose-1-phosphate guanyltransferase C-terminal" evidence="20">
    <location>
        <begin position="264"/>
        <end position="345"/>
    </location>
</feature>
<feature type="binding site" evidence="18">
    <location>
        <position position="140"/>
    </location>
    <ligand>
        <name>UDP-N-acetyl-alpha-D-glucosamine</name>
        <dbReference type="ChEBI" id="CHEBI:57705"/>
    </ligand>
</feature>
<feature type="binding site" evidence="18">
    <location>
        <position position="155"/>
    </location>
    <ligand>
        <name>UDP-N-acetyl-alpha-D-glucosamine</name>
        <dbReference type="ChEBI" id="CHEBI:57705"/>
    </ligand>
</feature>
<dbReference type="InterPro" id="IPR056729">
    <property type="entry name" value="GMPPB_C"/>
</dbReference>
<dbReference type="InterPro" id="IPR050065">
    <property type="entry name" value="GlmU-like"/>
</dbReference>
<dbReference type="Gene3D" id="2.160.10.10">
    <property type="entry name" value="Hexapeptide repeat proteins"/>
    <property type="match status" value="1"/>
</dbReference>
<dbReference type="RefSeq" id="WP_070073829.1">
    <property type="nucleotide sequence ID" value="NZ_CP017448.1"/>
</dbReference>
<evidence type="ECO:0000256" key="1">
    <source>
        <dbReference type="ARBA" id="ARBA00004496"/>
    </source>
</evidence>
<feature type="binding site" evidence="18">
    <location>
        <position position="170"/>
    </location>
    <ligand>
        <name>UDP-N-acetyl-alpha-D-glucosamine</name>
        <dbReference type="ChEBI" id="CHEBI:57705"/>
    </ligand>
</feature>
<evidence type="ECO:0000256" key="7">
    <source>
        <dbReference type="ARBA" id="ARBA00022723"/>
    </source>
</evidence>
<evidence type="ECO:0000259" key="19">
    <source>
        <dbReference type="Pfam" id="PF12804"/>
    </source>
</evidence>
<comment type="pathway">
    <text evidence="18">Nucleotide-sugar biosynthesis; UDP-N-acetyl-alpha-D-glucosamine biosynthesis; UDP-N-acetyl-alpha-D-glucosamine from N-acetyl-alpha-D-glucosamine 1-phosphate: step 1/1.</text>
</comment>
<dbReference type="Pfam" id="PF00132">
    <property type="entry name" value="Hexapep"/>
    <property type="match status" value="1"/>
</dbReference>
<name>A0A1D8KBG4_9GAMM</name>
<keyword evidence="5 18" id="KW-0808">Transferase</keyword>
<dbReference type="InterPro" id="IPR038009">
    <property type="entry name" value="GlmU_C_LbH"/>
</dbReference>
<dbReference type="EC" id="2.7.7.23" evidence="18"/>
<dbReference type="Gene3D" id="3.90.550.10">
    <property type="entry name" value="Spore Coat Polysaccharide Biosynthesis Protein SpsA, Chain A"/>
    <property type="match status" value="1"/>
</dbReference>
<reference evidence="21 22" key="1">
    <citation type="submission" date="2016-09" db="EMBL/GenBank/DDBJ databases">
        <title>Acidihalobacter prosperus V6 (DSM14174).</title>
        <authorList>
            <person name="Khaleque H.N."/>
            <person name="Ramsay J.P."/>
            <person name="Murphy R.J.T."/>
            <person name="Kaksonen A.H."/>
            <person name="Boxall N.J."/>
            <person name="Watkin E.L.J."/>
        </authorList>
    </citation>
    <scope>NUCLEOTIDE SEQUENCE [LARGE SCALE GENOMIC DNA]</scope>
    <source>
        <strain evidence="21 22">V6</strain>
    </source>
</reference>
<feature type="region of interest" description="Linker" evidence="18">
    <location>
        <begin position="231"/>
        <end position="251"/>
    </location>
</feature>
<dbReference type="InterPro" id="IPR025877">
    <property type="entry name" value="MobA-like_NTP_Trfase"/>
</dbReference>
<feature type="binding site" evidence="18">
    <location>
        <position position="381"/>
    </location>
    <ligand>
        <name>acetyl-CoA</name>
        <dbReference type="ChEBI" id="CHEBI:57288"/>
    </ligand>
</feature>
<feature type="binding site" evidence="18">
    <location>
        <begin position="12"/>
        <end position="15"/>
    </location>
    <ligand>
        <name>UDP-N-acetyl-alpha-D-glucosamine</name>
        <dbReference type="ChEBI" id="CHEBI:57705"/>
    </ligand>
</feature>
<dbReference type="GO" id="GO:0006048">
    <property type="term" value="P:UDP-N-acetylglucosamine biosynthetic process"/>
    <property type="evidence" value="ECO:0007669"/>
    <property type="project" value="UniProtKB-UniPathway"/>
</dbReference>
<evidence type="ECO:0000256" key="17">
    <source>
        <dbReference type="ARBA" id="ARBA00049628"/>
    </source>
</evidence>
<comment type="similarity">
    <text evidence="2 18">In the C-terminal section; belongs to the transferase hexapeptide repeat family.</text>
</comment>
<evidence type="ECO:0000256" key="14">
    <source>
        <dbReference type="ARBA" id="ARBA00023316"/>
    </source>
</evidence>